<protein>
    <submittedName>
        <fullName evidence="1">Uncharacterized protein</fullName>
    </submittedName>
</protein>
<name>A0A2X0V7J4_9GAMM</name>
<gene>
    <name evidence="1" type="ORF">NCTC13093_01740</name>
</gene>
<keyword evidence="2" id="KW-1185">Reference proteome</keyword>
<proteinExistence type="predicted"/>
<reference evidence="1 2" key="1">
    <citation type="submission" date="2018-06" db="EMBL/GenBank/DDBJ databases">
        <authorList>
            <consortium name="Pathogen Informatics"/>
            <person name="Doyle S."/>
        </authorList>
    </citation>
    <scope>NUCLEOTIDE SEQUENCE [LARGE SCALE GENOMIC DNA]</scope>
    <source>
        <strain evidence="1 2">NCTC13093</strain>
    </source>
</reference>
<dbReference type="AlphaFoldDB" id="A0A2X0V7J4"/>
<organism evidence="1 2">
    <name type="scientific">Anaerobiospirillum thomasii</name>
    <dbReference type="NCBI Taxonomy" id="179995"/>
    <lineage>
        <taxon>Bacteria</taxon>
        <taxon>Pseudomonadati</taxon>
        <taxon>Pseudomonadota</taxon>
        <taxon>Gammaproteobacteria</taxon>
        <taxon>Aeromonadales</taxon>
        <taxon>Succinivibrionaceae</taxon>
        <taxon>Anaerobiospirillum</taxon>
    </lineage>
</organism>
<evidence type="ECO:0000313" key="2">
    <source>
        <dbReference type="Proteomes" id="UP000250086"/>
    </source>
</evidence>
<evidence type="ECO:0000313" key="1">
    <source>
        <dbReference type="EMBL" id="SPT70329.1"/>
    </source>
</evidence>
<sequence length="32" mass="3837">MSVKKHKKKPLSIINRTNEVYMLIVMILLMTY</sequence>
<dbReference type="Proteomes" id="UP000250086">
    <property type="component" value="Unassembled WGS sequence"/>
</dbReference>
<dbReference type="EMBL" id="UAPV01000001">
    <property type="protein sequence ID" value="SPT70329.1"/>
    <property type="molecule type" value="Genomic_DNA"/>
</dbReference>
<accession>A0A2X0V7J4</accession>